<accession>A0A6P5EDM0</accession>
<dbReference type="RefSeq" id="XP_020081456.1">
    <property type="nucleotide sequence ID" value="XM_020225867.1"/>
</dbReference>
<reference evidence="3" key="1">
    <citation type="journal article" date="2015" name="Nat. Genet.">
        <title>The pineapple genome and the evolution of CAM photosynthesis.</title>
        <authorList>
            <person name="Ming R."/>
            <person name="VanBuren R."/>
            <person name="Wai C.M."/>
            <person name="Tang H."/>
            <person name="Schatz M.C."/>
            <person name="Bowers J.E."/>
            <person name="Lyons E."/>
            <person name="Wang M.L."/>
            <person name="Chen J."/>
            <person name="Biggers E."/>
            <person name="Zhang J."/>
            <person name="Huang L."/>
            <person name="Zhang L."/>
            <person name="Miao W."/>
            <person name="Zhang J."/>
            <person name="Ye Z."/>
            <person name="Miao C."/>
            <person name="Lin Z."/>
            <person name="Wang H."/>
            <person name="Zhou H."/>
            <person name="Yim W.C."/>
            <person name="Priest H.D."/>
            <person name="Zheng C."/>
            <person name="Woodhouse M."/>
            <person name="Edger P.P."/>
            <person name="Guyot R."/>
            <person name="Guo H.B."/>
            <person name="Guo H."/>
            <person name="Zheng G."/>
            <person name="Singh R."/>
            <person name="Sharma A."/>
            <person name="Min X."/>
            <person name="Zheng Y."/>
            <person name="Lee H."/>
            <person name="Gurtowski J."/>
            <person name="Sedlazeck F.J."/>
            <person name="Harkess A."/>
            <person name="McKain M.R."/>
            <person name="Liao Z."/>
            <person name="Fang J."/>
            <person name="Liu J."/>
            <person name="Zhang X."/>
            <person name="Zhang Q."/>
            <person name="Hu W."/>
            <person name="Qin Y."/>
            <person name="Wang K."/>
            <person name="Chen L.Y."/>
            <person name="Shirley N."/>
            <person name="Lin Y.R."/>
            <person name="Liu L.Y."/>
            <person name="Hernandez A.G."/>
            <person name="Wright C.L."/>
            <person name="Bulone V."/>
            <person name="Tuskan G.A."/>
            <person name="Heath K."/>
            <person name="Zee F."/>
            <person name="Moore P.H."/>
            <person name="Sunkar R."/>
            <person name="Leebens-Mack J.H."/>
            <person name="Mockler T."/>
            <person name="Bennetzen J.L."/>
            <person name="Freeling M."/>
            <person name="Sankoff D."/>
            <person name="Paterson A.H."/>
            <person name="Zhu X."/>
            <person name="Yang X."/>
            <person name="Smith J.A."/>
            <person name="Cushman J.C."/>
            <person name="Paull R.E."/>
            <person name="Yu Q."/>
        </authorList>
    </citation>
    <scope>NUCLEOTIDE SEQUENCE [LARGE SCALE GENOMIC DNA]</scope>
    <source>
        <strain evidence="3">cv. F153</strain>
    </source>
</reference>
<name>A0A6P5EDM0_ANACO</name>
<dbReference type="PANTHER" id="PTHR46122:SF5">
    <property type="entry name" value="F-BOX DOMAIN-CONTAINING PROTEIN"/>
    <property type="match status" value="1"/>
</dbReference>
<organism evidence="3 4">
    <name type="scientific">Ananas comosus</name>
    <name type="common">Pineapple</name>
    <name type="synonym">Ananas ananas</name>
    <dbReference type="NCBI Taxonomy" id="4615"/>
    <lineage>
        <taxon>Eukaryota</taxon>
        <taxon>Viridiplantae</taxon>
        <taxon>Streptophyta</taxon>
        <taxon>Embryophyta</taxon>
        <taxon>Tracheophyta</taxon>
        <taxon>Spermatophyta</taxon>
        <taxon>Magnoliopsida</taxon>
        <taxon>Liliopsida</taxon>
        <taxon>Poales</taxon>
        <taxon>Bromeliaceae</taxon>
        <taxon>Bromelioideae</taxon>
        <taxon>Ananas</taxon>
    </lineage>
</organism>
<dbReference type="GeneID" id="109705110"/>
<dbReference type="Gene3D" id="2.120.10.80">
    <property type="entry name" value="Kelch-type beta propeller"/>
    <property type="match status" value="1"/>
</dbReference>
<keyword evidence="2" id="KW-0677">Repeat</keyword>
<dbReference type="InterPro" id="IPR006652">
    <property type="entry name" value="Kelch_1"/>
</dbReference>
<gene>
    <name evidence="4" type="primary">LOC109705110</name>
</gene>
<keyword evidence="1" id="KW-0880">Kelch repeat</keyword>
<evidence type="ECO:0000313" key="3">
    <source>
        <dbReference type="Proteomes" id="UP000515123"/>
    </source>
</evidence>
<dbReference type="SUPFAM" id="SSF117281">
    <property type="entry name" value="Kelch motif"/>
    <property type="match status" value="1"/>
</dbReference>
<keyword evidence="3" id="KW-1185">Reference proteome</keyword>
<dbReference type="AlphaFoldDB" id="A0A6P5EDM0"/>
<dbReference type="Pfam" id="PF01344">
    <property type="entry name" value="Kelch_1"/>
    <property type="match status" value="1"/>
</dbReference>
<proteinExistence type="predicted"/>
<evidence type="ECO:0000256" key="1">
    <source>
        <dbReference type="ARBA" id="ARBA00022441"/>
    </source>
</evidence>
<reference evidence="4" key="2">
    <citation type="submission" date="2025-08" db="UniProtKB">
        <authorList>
            <consortium name="RefSeq"/>
        </authorList>
    </citation>
    <scope>IDENTIFICATION</scope>
    <source>
        <tissue evidence="4">Leaf</tissue>
    </source>
</reference>
<dbReference type="InterPro" id="IPR052439">
    <property type="entry name" value="F-box/Kelch-repeat"/>
</dbReference>
<dbReference type="GO" id="GO:0005634">
    <property type="term" value="C:nucleus"/>
    <property type="evidence" value="ECO:0007669"/>
    <property type="project" value="UniProtKB-ARBA"/>
</dbReference>
<evidence type="ECO:0000256" key="2">
    <source>
        <dbReference type="ARBA" id="ARBA00022737"/>
    </source>
</evidence>
<protein>
    <submittedName>
        <fullName evidence="4">F-box/kelch-repeat protein At3g27150-like</fullName>
    </submittedName>
</protein>
<dbReference type="Proteomes" id="UP000515123">
    <property type="component" value="Unplaced"/>
</dbReference>
<sequence>MNRQRCFCSGFYMDSKLYVISGINENCDLLTCGECYDFERHVWELIPNMIEDVPSRTVHSSQPQDFMAIVNNELYYLDVPSRHLKVYLKHNNTWTIVGRVPVSIELFEGWGVTLKSLGDELVLICRTLRNHPTFEIIMCFCTPSPELDNVEWHVLDFNRQGRNPSIYNCCVMMA</sequence>
<evidence type="ECO:0000313" key="4">
    <source>
        <dbReference type="RefSeq" id="XP_020081456.1"/>
    </source>
</evidence>
<dbReference type="OrthoDB" id="191037at2759"/>
<dbReference type="PANTHER" id="PTHR46122">
    <property type="entry name" value="GALACTOSE OXIDASE/KELCH REPEAT PROTEIN-RELATED"/>
    <property type="match status" value="1"/>
</dbReference>
<dbReference type="InterPro" id="IPR015915">
    <property type="entry name" value="Kelch-typ_b-propeller"/>
</dbReference>